<organism evidence="2 3">
    <name type="scientific">Rossellomorea pakistanensis</name>
    <dbReference type="NCBI Taxonomy" id="992288"/>
    <lineage>
        <taxon>Bacteria</taxon>
        <taxon>Bacillati</taxon>
        <taxon>Bacillota</taxon>
        <taxon>Bacilli</taxon>
        <taxon>Bacillales</taxon>
        <taxon>Bacillaceae</taxon>
        <taxon>Rossellomorea</taxon>
    </lineage>
</organism>
<dbReference type="InterPro" id="IPR024079">
    <property type="entry name" value="MetalloPept_cat_dom_sf"/>
</dbReference>
<dbReference type="Gene3D" id="3.40.390.10">
    <property type="entry name" value="Collagenase (Catalytic Domain)"/>
    <property type="match status" value="1"/>
</dbReference>
<proteinExistence type="predicted"/>
<dbReference type="SUPFAM" id="SSF55486">
    <property type="entry name" value="Metalloproteases ('zincins'), catalytic domain"/>
    <property type="match status" value="1"/>
</dbReference>
<accession>A0ABS2NIZ8</accession>
<feature type="chain" id="PRO_5047289913" description="Peptidase M84" evidence="1">
    <location>
        <begin position="21"/>
        <end position="277"/>
    </location>
</feature>
<dbReference type="RefSeq" id="WP_205174909.1">
    <property type="nucleotide sequence ID" value="NZ_JAFBDZ010000005.1"/>
</dbReference>
<evidence type="ECO:0008006" key="4">
    <source>
        <dbReference type="Google" id="ProtNLM"/>
    </source>
</evidence>
<dbReference type="Pfam" id="PF13688">
    <property type="entry name" value="Reprolysin_5"/>
    <property type="match status" value="1"/>
</dbReference>
<protein>
    <recommendedName>
        <fullName evidence="4">Peptidase M84</fullName>
    </recommendedName>
</protein>
<evidence type="ECO:0000313" key="3">
    <source>
        <dbReference type="Proteomes" id="UP001646157"/>
    </source>
</evidence>
<name>A0ABS2NIZ8_9BACI</name>
<dbReference type="EMBL" id="JAFBDZ010000005">
    <property type="protein sequence ID" value="MBM7587749.1"/>
    <property type="molecule type" value="Genomic_DNA"/>
</dbReference>
<gene>
    <name evidence="2" type="ORF">JOC86_004323</name>
</gene>
<evidence type="ECO:0000256" key="1">
    <source>
        <dbReference type="SAM" id="SignalP"/>
    </source>
</evidence>
<evidence type="ECO:0000313" key="2">
    <source>
        <dbReference type="EMBL" id="MBM7587749.1"/>
    </source>
</evidence>
<sequence length="277" mass="30200">MKMKKIASVTLALTMCVAPAIGIAKDKSIGDKHHAHVHTTSTTIDSLPKAKKFAPNKGPAAIEKSTIVKELDEKGNVKATSVTEKNVKAGKLQKSKAKDQSQAAAASKTVTVLAVADEEYRAAYSDWQSRVQQIIENADNAFIRDHGIDFQVKAVGNWSSQGGNSSQILSDLSRDWNGYDYDFVVGFTRDTNFTAGGIAYVYSSNPGGSAFSVNLDQGVTNTSKAAQHEFSHNFGLGHDPQGSGIRCIMNYDYSYSVDYWHADHNAQIQRNKVWYGN</sequence>
<keyword evidence="3" id="KW-1185">Reference proteome</keyword>
<feature type="signal peptide" evidence="1">
    <location>
        <begin position="1"/>
        <end position="20"/>
    </location>
</feature>
<comment type="caution">
    <text evidence="2">The sequence shown here is derived from an EMBL/GenBank/DDBJ whole genome shotgun (WGS) entry which is preliminary data.</text>
</comment>
<keyword evidence="1" id="KW-0732">Signal</keyword>
<dbReference type="Proteomes" id="UP001646157">
    <property type="component" value="Unassembled WGS sequence"/>
</dbReference>
<reference evidence="2 3" key="1">
    <citation type="submission" date="2021-01" db="EMBL/GenBank/DDBJ databases">
        <title>Genomic Encyclopedia of Type Strains, Phase IV (KMG-IV): sequencing the most valuable type-strain genomes for metagenomic binning, comparative biology and taxonomic classification.</title>
        <authorList>
            <person name="Goeker M."/>
        </authorList>
    </citation>
    <scope>NUCLEOTIDE SEQUENCE [LARGE SCALE GENOMIC DNA]</scope>
    <source>
        <strain evidence="2 3">DSM 24834</strain>
    </source>
</reference>